<evidence type="ECO:0000259" key="9">
    <source>
        <dbReference type="PROSITE" id="PS51270"/>
    </source>
</evidence>
<dbReference type="InterPro" id="IPR001841">
    <property type="entry name" value="Znf_RING"/>
</dbReference>
<evidence type="ECO:0000256" key="4">
    <source>
        <dbReference type="PROSITE-ProRule" id="PRU00601"/>
    </source>
</evidence>
<dbReference type="PROSITE" id="PS51266">
    <property type="entry name" value="ZF_CHY"/>
    <property type="match status" value="1"/>
</dbReference>
<keyword evidence="6" id="KW-1133">Transmembrane helix</keyword>
<dbReference type="EMBL" id="LDAU01000091">
    <property type="protein sequence ID" value="KRX06883.1"/>
    <property type="molecule type" value="Genomic_DNA"/>
</dbReference>
<dbReference type="PROSITE" id="PS51270">
    <property type="entry name" value="ZF_CTCHY"/>
    <property type="match status" value="1"/>
</dbReference>
<accession>A0A0V0QWW7</accession>
<evidence type="ECO:0000256" key="5">
    <source>
        <dbReference type="SAM" id="MobiDB-lite"/>
    </source>
</evidence>
<dbReference type="SUPFAM" id="SSF161219">
    <property type="entry name" value="CHY zinc finger-like"/>
    <property type="match status" value="1"/>
</dbReference>
<comment type="caution">
    <text evidence="10">The sequence shown here is derived from an EMBL/GenBank/DDBJ whole genome shotgun (WGS) entry which is preliminary data.</text>
</comment>
<dbReference type="InterPro" id="IPR017921">
    <property type="entry name" value="Znf_CTCHY"/>
</dbReference>
<feature type="transmembrane region" description="Helical" evidence="6">
    <location>
        <begin position="677"/>
        <end position="699"/>
    </location>
</feature>
<keyword evidence="6" id="KW-0812">Transmembrane</keyword>
<feature type="region of interest" description="Disordered" evidence="5">
    <location>
        <begin position="399"/>
        <end position="426"/>
    </location>
</feature>
<dbReference type="GO" id="GO:0006511">
    <property type="term" value="P:ubiquitin-dependent protein catabolic process"/>
    <property type="evidence" value="ECO:0007669"/>
    <property type="project" value="TreeGrafter"/>
</dbReference>
<evidence type="ECO:0000259" key="8">
    <source>
        <dbReference type="PROSITE" id="PS51266"/>
    </source>
</evidence>
<proteinExistence type="predicted"/>
<evidence type="ECO:0000259" key="7">
    <source>
        <dbReference type="PROSITE" id="PS50089"/>
    </source>
</evidence>
<dbReference type="PROSITE" id="PS50089">
    <property type="entry name" value="ZF_RING_2"/>
    <property type="match status" value="1"/>
</dbReference>
<reference evidence="10 11" key="1">
    <citation type="journal article" date="2015" name="Sci. Rep.">
        <title>Genome of the facultative scuticociliatosis pathogen Pseudocohnilembus persalinus provides insight into its virulence through horizontal gene transfer.</title>
        <authorList>
            <person name="Xiong J."/>
            <person name="Wang G."/>
            <person name="Cheng J."/>
            <person name="Tian M."/>
            <person name="Pan X."/>
            <person name="Warren A."/>
            <person name="Jiang C."/>
            <person name="Yuan D."/>
            <person name="Miao W."/>
        </authorList>
    </citation>
    <scope>NUCLEOTIDE SEQUENCE [LARGE SCALE GENOMIC DNA]</scope>
    <source>
        <strain evidence="10">36N120E</strain>
    </source>
</reference>
<keyword evidence="2 4" id="KW-0863">Zinc-finger</keyword>
<evidence type="ECO:0000256" key="6">
    <source>
        <dbReference type="SAM" id="Phobius"/>
    </source>
</evidence>
<dbReference type="InterPro" id="IPR037275">
    <property type="entry name" value="Znf_CTCHY_sf"/>
</dbReference>
<dbReference type="SUPFAM" id="SSF161245">
    <property type="entry name" value="Zinc hairpin stack"/>
    <property type="match status" value="1"/>
</dbReference>
<dbReference type="InParanoid" id="A0A0V0QWW7"/>
<evidence type="ECO:0008006" key="12">
    <source>
        <dbReference type="Google" id="ProtNLM"/>
    </source>
</evidence>
<dbReference type="Pfam" id="PF05495">
    <property type="entry name" value="zf-CHY"/>
    <property type="match status" value="1"/>
</dbReference>
<keyword evidence="3" id="KW-0862">Zinc</keyword>
<feature type="domain" description="RING-type" evidence="7">
    <location>
        <begin position="288"/>
        <end position="333"/>
    </location>
</feature>
<dbReference type="InterPro" id="IPR013083">
    <property type="entry name" value="Znf_RING/FYVE/PHD"/>
</dbReference>
<dbReference type="OrthoDB" id="411372at2759"/>
<dbReference type="GO" id="GO:0008270">
    <property type="term" value="F:zinc ion binding"/>
    <property type="evidence" value="ECO:0007669"/>
    <property type="project" value="UniProtKB-KW"/>
</dbReference>
<feature type="transmembrane region" description="Helical" evidence="6">
    <location>
        <begin position="639"/>
        <end position="657"/>
    </location>
</feature>
<dbReference type="GO" id="GO:0061630">
    <property type="term" value="F:ubiquitin protein ligase activity"/>
    <property type="evidence" value="ECO:0007669"/>
    <property type="project" value="TreeGrafter"/>
</dbReference>
<dbReference type="PANTHER" id="PTHR21319:SF0">
    <property type="entry name" value="AND RING FINGER DOMAIN PROTEIN, PUTATIVE (AFU_ORTHOLOGUE AFUA_1G08900)-RELATED"/>
    <property type="match status" value="1"/>
</dbReference>
<name>A0A0V0QWW7_PSEPJ</name>
<evidence type="ECO:0000256" key="2">
    <source>
        <dbReference type="ARBA" id="ARBA00022771"/>
    </source>
</evidence>
<dbReference type="Gene3D" id="3.30.40.10">
    <property type="entry name" value="Zinc/RING finger domain, C3HC4 (zinc finger)"/>
    <property type="match status" value="1"/>
</dbReference>
<gene>
    <name evidence="10" type="ORF">PPERSA_11528</name>
</gene>
<dbReference type="SMART" id="SM00184">
    <property type="entry name" value="RING"/>
    <property type="match status" value="1"/>
</dbReference>
<evidence type="ECO:0000256" key="3">
    <source>
        <dbReference type="ARBA" id="ARBA00022833"/>
    </source>
</evidence>
<sequence length="718" mass="84473">MQQNNNSSNDQNDQQQAPTQQQQNLNQQQQQQQQDQQNQQQQQQQQENNINNNNINNDNDNNNNNNQELNEIIQFQQFQQFVQQQINQMQQENLIQNNNEESEGEEGEGDSGFEDISEEEQEQEENGSNTQQLSNLNQSSNQNQEESKEEFLGCKHYLRKCKIQAPCCKKWYGCRLCHDEQYTGFKEQCLVERMDRTQISTIECLMCHEIQPASNKCTKCDKEFAKYYCDKCHLWQNKNVSIYHCDQCKMCRVGEQSQNFHCNRCDMCWPKISQNTHKCVQNVENQSCPVCMDNIKHSTQGVITLSNCGHAIHQNCLNQYVKKSRKNKCPLCNRALSDMGKEEIEKFDASIQNMTKDLSHFPKEFLDESDIPSINVNRINNYQNDLSLSQQFQADLSSNNLSQKADTNRKLISKKSSTQNEQDIQNQTYIEKKQSVQQDQSKYYKNENEYLNRSNRSFNDFPSPTISQSKKKLKPNLFFNASAMQSVRQKNNINDILEKKKREKALQSAKTKIKNQVIMKIKFFNALKSNQAVQHSFPISIAIKVYQFIEKIKQHAPGKNAKFLKKEFKNTIQDLSFFKLLKQNNSNINNNQFNYYQSKKSKAKSLKLKYKKINKTLLKIKEFSKKIIIFDPNNKFKKLWDIFYLFVIYTSIIILPIEAAMGQVNYFREAFGVFWDWYLLFVILIFLLDILVTLNSGIYEKGIRKLTLRYNRNDTTYY</sequence>
<protein>
    <recommendedName>
        <fullName evidence="12">RING-type domain-containing protein</fullName>
    </recommendedName>
</protein>
<evidence type="ECO:0000313" key="10">
    <source>
        <dbReference type="EMBL" id="KRX06883.1"/>
    </source>
</evidence>
<keyword evidence="6" id="KW-0472">Membrane</keyword>
<feature type="domain" description="CTCHY-type" evidence="9">
    <location>
        <begin position="224"/>
        <end position="287"/>
    </location>
</feature>
<dbReference type="SUPFAM" id="SSF57850">
    <property type="entry name" value="RING/U-box"/>
    <property type="match status" value="1"/>
</dbReference>
<dbReference type="Pfam" id="PF13639">
    <property type="entry name" value="zf-RING_2"/>
    <property type="match status" value="1"/>
</dbReference>
<dbReference type="AlphaFoldDB" id="A0A0V0QWW7"/>
<feature type="compositionally biased region" description="Acidic residues" evidence="5">
    <location>
        <begin position="100"/>
        <end position="125"/>
    </location>
</feature>
<feature type="region of interest" description="Disordered" evidence="5">
    <location>
        <begin position="1"/>
        <end position="66"/>
    </location>
</feature>
<feature type="domain" description="CHY-type" evidence="8">
    <location>
        <begin position="147"/>
        <end position="222"/>
    </location>
</feature>
<keyword evidence="11" id="KW-1185">Reference proteome</keyword>
<dbReference type="Proteomes" id="UP000054937">
    <property type="component" value="Unassembled WGS sequence"/>
</dbReference>
<organism evidence="10 11">
    <name type="scientific">Pseudocohnilembus persalinus</name>
    <name type="common">Ciliate</name>
    <dbReference type="NCBI Taxonomy" id="266149"/>
    <lineage>
        <taxon>Eukaryota</taxon>
        <taxon>Sar</taxon>
        <taxon>Alveolata</taxon>
        <taxon>Ciliophora</taxon>
        <taxon>Intramacronucleata</taxon>
        <taxon>Oligohymenophorea</taxon>
        <taxon>Scuticociliatia</taxon>
        <taxon>Philasterida</taxon>
        <taxon>Pseudocohnilembidae</taxon>
        <taxon>Pseudocohnilembus</taxon>
    </lineage>
</organism>
<dbReference type="InterPro" id="IPR037274">
    <property type="entry name" value="Znf_CHY_sf"/>
</dbReference>
<feature type="region of interest" description="Disordered" evidence="5">
    <location>
        <begin position="98"/>
        <end position="142"/>
    </location>
</feature>
<dbReference type="PANTHER" id="PTHR21319">
    <property type="entry name" value="RING FINGER AND CHY ZINC FINGER DOMAIN-CONTAINING PROTEIN 1"/>
    <property type="match status" value="1"/>
</dbReference>
<evidence type="ECO:0000256" key="1">
    <source>
        <dbReference type="ARBA" id="ARBA00022723"/>
    </source>
</evidence>
<feature type="compositionally biased region" description="Polar residues" evidence="5">
    <location>
        <begin position="414"/>
        <end position="426"/>
    </location>
</feature>
<evidence type="ECO:0000313" key="11">
    <source>
        <dbReference type="Proteomes" id="UP000054937"/>
    </source>
</evidence>
<dbReference type="InterPro" id="IPR008913">
    <property type="entry name" value="Znf_CHY"/>
</dbReference>
<dbReference type="GO" id="GO:0005634">
    <property type="term" value="C:nucleus"/>
    <property type="evidence" value="ECO:0007669"/>
    <property type="project" value="TreeGrafter"/>
</dbReference>
<keyword evidence="1" id="KW-0479">Metal-binding</keyword>
<dbReference type="GO" id="GO:0016567">
    <property type="term" value="P:protein ubiquitination"/>
    <property type="evidence" value="ECO:0007669"/>
    <property type="project" value="TreeGrafter"/>
</dbReference>
<feature type="compositionally biased region" description="Low complexity" evidence="5">
    <location>
        <begin position="128"/>
        <end position="142"/>
    </location>
</feature>